<dbReference type="OrthoDB" id="2266637at2759"/>
<reference evidence="1" key="1">
    <citation type="submission" date="2021-04" db="EMBL/GenBank/DDBJ databases">
        <authorList>
            <person name="Tunstrom K."/>
        </authorList>
    </citation>
    <scope>NUCLEOTIDE SEQUENCE</scope>
</reference>
<proteinExistence type="predicted"/>
<dbReference type="AlphaFoldDB" id="A0A8S3Y5S8"/>
<name>A0A8S3Y5S8_PARAO</name>
<organism evidence="1 2">
    <name type="scientific">Parnassius apollo</name>
    <name type="common">Apollo butterfly</name>
    <name type="synonym">Papilio apollo</name>
    <dbReference type="NCBI Taxonomy" id="110799"/>
    <lineage>
        <taxon>Eukaryota</taxon>
        <taxon>Metazoa</taxon>
        <taxon>Ecdysozoa</taxon>
        <taxon>Arthropoda</taxon>
        <taxon>Hexapoda</taxon>
        <taxon>Insecta</taxon>
        <taxon>Pterygota</taxon>
        <taxon>Neoptera</taxon>
        <taxon>Endopterygota</taxon>
        <taxon>Lepidoptera</taxon>
        <taxon>Glossata</taxon>
        <taxon>Ditrysia</taxon>
        <taxon>Papilionoidea</taxon>
        <taxon>Papilionidae</taxon>
        <taxon>Parnassiinae</taxon>
        <taxon>Parnassini</taxon>
        <taxon>Parnassius</taxon>
        <taxon>Parnassius</taxon>
    </lineage>
</organism>
<dbReference type="PANTHER" id="PTHR33939">
    <property type="entry name" value="PROTEIN CBG22215"/>
    <property type="match status" value="1"/>
</dbReference>
<evidence type="ECO:0000313" key="1">
    <source>
        <dbReference type="EMBL" id="CAG5055628.1"/>
    </source>
</evidence>
<keyword evidence="2" id="KW-1185">Reference proteome</keyword>
<evidence type="ECO:0000313" key="2">
    <source>
        <dbReference type="Proteomes" id="UP000691718"/>
    </source>
</evidence>
<dbReference type="PANTHER" id="PTHR33939:SF1">
    <property type="entry name" value="DUF4371 DOMAIN-CONTAINING PROTEIN"/>
    <property type="match status" value="1"/>
</dbReference>
<dbReference type="Proteomes" id="UP000691718">
    <property type="component" value="Unassembled WGS sequence"/>
</dbReference>
<sequence length="184" mass="21250">MKEKQSSAPVIPFERVNERVAAATGISLRTVARITNEGKLAEESSSKIVTPGKKRKTRKDKIVMDNFDIGVLRRKIHEFYSCKKEIPTVNKLLRLLKEEIGFTGSREILRQHIKKIGFRYKKTKSNRKVLMKLNDITAWRALYLQTIKRNDETEKLPVVYLDETYINSGHTAGKCWQDDDEAIV</sequence>
<protein>
    <submittedName>
        <fullName evidence="1">(apollo) hypothetical protein</fullName>
    </submittedName>
</protein>
<dbReference type="EMBL" id="CAJQZP010001584">
    <property type="protein sequence ID" value="CAG5055628.1"/>
    <property type="molecule type" value="Genomic_DNA"/>
</dbReference>
<comment type="caution">
    <text evidence="1">The sequence shown here is derived from an EMBL/GenBank/DDBJ whole genome shotgun (WGS) entry which is preliminary data.</text>
</comment>
<gene>
    <name evidence="1" type="ORF">PAPOLLO_LOCUS26351</name>
</gene>
<accession>A0A8S3Y5S8</accession>